<dbReference type="InterPro" id="IPR038595">
    <property type="entry name" value="LOR_sf"/>
</dbReference>
<dbReference type="SUPFAM" id="SSF54518">
    <property type="entry name" value="Tubby C-terminal domain-like"/>
    <property type="match status" value="1"/>
</dbReference>
<comment type="similarity">
    <text evidence="1">Belongs to the LOR family.</text>
</comment>
<dbReference type="InterPro" id="IPR007612">
    <property type="entry name" value="LOR"/>
</dbReference>
<protein>
    <recommendedName>
        <fullName evidence="4">Protein LURP-one-related 17</fullName>
    </recommendedName>
</protein>
<evidence type="ECO:0000256" key="1">
    <source>
        <dbReference type="ARBA" id="ARBA00005437"/>
    </source>
</evidence>
<sequence>MFPFLKHQSRSVHGDDAPSSPELRITISAVETGGACTTLTVWRKSLLVSCEGFTVIDSNGDLIYRVDHYARTQPQELILMDKDGNAVFLMNRTKKITLVETWGIYEAKDTNGEAKVPKNPIWYMRKNLKLNVLNTKSDILAYVFSGPFNKKSSYVIKGSYRCKSCKILHVPSNRTVVEIKRKEVKTKGICFGSDVFDLVVSPGFDTGLAMTLVLLLDHMFS</sequence>
<keyword evidence="3" id="KW-1185">Reference proteome</keyword>
<dbReference type="PANTHER" id="PTHR31087:SF14">
    <property type="entry name" value="PROTEIN LURP-ONE-RELATED 17"/>
    <property type="match status" value="1"/>
</dbReference>
<gene>
    <name evidence="2" type="ORF">TAV2_LOCUS23563</name>
</gene>
<evidence type="ECO:0000313" key="2">
    <source>
        <dbReference type="EMBL" id="CAH2080213.1"/>
    </source>
</evidence>
<evidence type="ECO:0008006" key="4">
    <source>
        <dbReference type="Google" id="ProtNLM"/>
    </source>
</evidence>
<dbReference type="PANTHER" id="PTHR31087">
    <property type="match status" value="1"/>
</dbReference>
<dbReference type="AlphaFoldDB" id="A0AAU9TBL3"/>
<reference evidence="2 3" key="1">
    <citation type="submission" date="2022-03" db="EMBL/GenBank/DDBJ databases">
        <authorList>
            <person name="Nunn A."/>
            <person name="Chopra R."/>
            <person name="Nunn A."/>
            <person name="Contreras Garrido A."/>
        </authorList>
    </citation>
    <scope>NUCLEOTIDE SEQUENCE [LARGE SCALE GENOMIC DNA]</scope>
</reference>
<dbReference type="EMBL" id="OU466863">
    <property type="protein sequence ID" value="CAH2080213.1"/>
    <property type="molecule type" value="Genomic_DNA"/>
</dbReference>
<accession>A0AAU9TBL3</accession>
<name>A0AAU9TBL3_THLAR</name>
<evidence type="ECO:0000313" key="3">
    <source>
        <dbReference type="Proteomes" id="UP000836841"/>
    </source>
</evidence>
<dbReference type="Gene3D" id="2.40.160.200">
    <property type="entry name" value="LURP1-related"/>
    <property type="match status" value="1"/>
</dbReference>
<dbReference type="InterPro" id="IPR025659">
    <property type="entry name" value="Tubby-like_C"/>
</dbReference>
<organism evidence="2 3">
    <name type="scientific">Thlaspi arvense</name>
    <name type="common">Field penny-cress</name>
    <dbReference type="NCBI Taxonomy" id="13288"/>
    <lineage>
        <taxon>Eukaryota</taxon>
        <taxon>Viridiplantae</taxon>
        <taxon>Streptophyta</taxon>
        <taxon>Embryophyta</taxon>
        <taxon>Tracheophyta</taxon>
        <taxon>Spermatophyta</taxon>
        <taxon>Magnoliopsida</taxon>
        <taxon>eudicotyledons</taxon>
        <taxon>Gunneridae</taxon>
        <taxon>Pentapetalae</taxon>
        <taxon>rosids</taxon>
        <taxon>malvids</taxon>
        <taxon>Brassicales</taxon>
        <taxon>Brassicaceae</taxon>
        <taxon>Thlaspideae</taxon>
        <taxon>Thlaspi</taxon>
    </lineage>
</organism>
<dbReference type="Pfam" id="PF04525">
    <property type="entry name" value="LOR"/>
    <property type="match status" value="1"/>
</dbReference>
<proteinExistence type="inferred from homology"/>
<dbReference type="Proteomes" id="UP000836841">
    <property type="component" value="Chromosome 7"/>
</dbReference>